<proteinExistence type="predicted"/>
<dbReference type="GO" id="GO:0009289">
    <property type="term" value="C:pilus"/>
    <property type="evidence" value="ECO:0007669"/>
    <property type="project" value="InterPro"/>
</dbReference>
<dbReference type="PANTHER" id="PTHR33420">
    <property type="entry name" value="FIMBRIAL SUBUNIT ELFA-RELATED"/>
    <property type="match status" value="1"/>
</dbReference>
<dbReference type="InterPro" id="IPR008966">
    <property type="entry name" value="Adhesion_dom_sf"/>
</dbReference>
<reference evidence="2 3" key="1">
    <citation type="submission" date="2016-04" db="EMBL/GenBank/DDBJ databases">
        <title>ATOL: Assembling a taxonomically balanced genome-scale reconstruction of the evolutionary history of the Enterobacteriaceae.</title>
        <authorList>
            <person name="Plunkett G.III."/>
            <person name="Neeno-Eckwall E.C."/>
            <person name="Glasner J.D."/>
            <person name="Perna N.T."/>
        </authorList>
    </citation>
    <scope>NUCLEOTIDE SEQUENCE [LARGE SCALE GENOMIC DNA]</scope>
    <source>
        <strain evidence="2 3">ATCC 19692</strain>
    </source>
</reference>
<dbReference type="EMBL" id="LXEN01000019">
    <property type="protein sequence ID" value="OAT36724.1"/>
    <property type="molecule type" value="Genomic_DNA"/>
</dbReference>
<keyword evidence="3" id="KW-1185">Reference proteome</keyword>
<feature type="chain" id="PRO_5008279072" evidence="1">
    <location>
        <begin position="26"/>
        <end position="169"/>
    </location>
</feature>
<name>A0A198GIS7_9GAMM</name>
<evidence type="ECO:0000256" key="1">
    <source>
        <dbReference type="SAM" id="SignalP"/>
    </source>
</evidence>
<protein>
    <submittedName>
        <fullName evidence="2">FimG family fimbrial adaptor subunit</fullName>
    </submittedName>
</protein>
<dbReference type="InterPro" id="IPR036937">
    <property type="entry name" value="Adhesion_dom_fimbrial_sf"/>
</dbReference>
<dbReference type="InterPro" id="IPR050263">
    <property type="entry name" value="Bact_Fimbrial_Adh_Pro"/>
</dbReference>
<accession>A0A198GIS7</accession>
<dbReference type="GO" id="GO:0043709">
    <property type="term" value="P:cell adhesion involved in single-species biofilm formation"/>
    <property type="evidence" value="ECO:0007669"/>
    <property type="project" value="TreeGrafter"/>
</dbReference>
<dbReference type="STRING" id="1354337.M983_0473"/>
<evidence type="ECO:0000313" key="3">
    <source>
        <dbReference type="Proteomes" id="UP000094023"/>
    </source>
</evidence>
<evidence type="ECO:0000313" key="2">
    <source>
        <dbReference type="EMBL" id="OAT36724.1"/>
    </source>
</evidence>
<comment type="caution">
    <text evidence="2">The sequence shown here is derived from an EMBL/GenBank/DDBJ whole genome shotgun (WGS) entry which is preliminary data.</text>
</comment>
<feature type="signal peptide" evidence="1">
    <location>
        <begin position="1"/>
        <end position="25"/>
    </location>
</feature>
<dbReference type="SUPFAM" id="SSF49401">
    <property type="entry name" value="Bacterial adhesins"/>
    <property type="match status" value="1"/>
</dbReference>
<gene>
    <name evidence="2" type="ORF">M983_0473</name>
</gene>
<dbReference type="Proteomes" id="UP000094023">
    <property type="component" value="Unassembled WGS sequence"/>
</dbReference>
<organism evidence="2 3">
    <name type="scientific">Proteus myxofaciens ATCC 19692</name>
    <dbReference type="NCBI Taxonomy" id="1354337"/>
    <lineage>
        <taxon>Bacteria</taxon>
        <taxon>Pseudomonadati</taxon>
        <taxon>Pseudomonadota</taxon>
        <taxon>Gammaproteobacteria</taxon>
        <taxon>Enterobacterales</taxon>
        <taxon>Morganellaceae</taxon>
        <taxon>Proteus</taxon>
    </lineage>
</organism>
<dbReference type="Gene3D" id="2.60.40.1090">
    <property type="entry name" value="Fimbrial-type adhesion domain"/>
    <property type="match status" value="1"/>
</dbReference>
<dbReference type="AlphaFoldDB" id="A0A198GIS7"/>
<keyword evidence="1" id="KW-0732">Signal</keyword>
<dbReference type="PANTHER" id="PTHR33420:SF27">
    <property type="entry name" value="PROTEIN FIMG"/>
    <property type="match status" value="1"/>
</dbReference>
<sequence length="169" mass="18157">MIINKWKIVITMIIGMLLSVTSAYAVDVNITVNGSVIARPCTVGTKTANVDLGDLYTYNFIQPNSASPWYAISLDLVDCPIGTSVVAATFKGVTDNTGYYKNLGTSEKIQLQLQDIQGNNLNSGAIKKIAVNDSTLSTSFPLRVRALSVSGRPTQGSVQAIIDVTYTYL</sequence>
<dbReference type="RefSeq" id="WP_066746459.1">
    <property type="nucleotide sequence ID" value="NZ_LXEN01000019.1"/>
</dbReference>
<dbReference type="OrthoDB" id="6465350at2"/>